<dbReference type="PROSITE" id="PS51186">
    <property type="entry name" value="GNAT"/>
    <property type="match status" value="1"/>
</dbReference>
<proteinExistence type="predicted"/>
<dbReference type="InterPro" id="IPR000182">
    <property type="entry name" value="GNAT_dom"/>
</dbReference>
<dbReference type="Gene3D" id="3.40.630.30">
    <property type="match status" value="1"/>
</dbReference>
<evidence type="ECO:0000259" key="1">
    <source>
        <dbReference type="PROSITE" id="PS51186"/>
    </source>
</evidence>
<evidence type="ECO:0000313" key="2">
    <source>
        <dbReference type="EMBL" id="QGZ34306.1"/>
    </source>
</evidence>
<dbReference type="InterPro" id="IPR016181">
    <property type="entry name" value="Acyl_CoA_acyltransferase"/>
</dbReference>
<evidence type="ECO:0000313" key="3">
    <source>
        <dbReference type="Proteomes" id="UP000435648"/>
    </source>
</evidence>
<gene>
    <name evidence="2" type="ORF">GH266_07160</name>
</gene>
<dbReference type="RefSeq" id="WP_158193280.1">
    <property type="nucleotide sequence ID" value="NZ_CP046908.1"/>
</dbReference>
<protein>
    <submittedName>
        <fullName evidence="2">GNAT family N-acetyltransferase</fullName>
    </submittedName>
</protein>
<accession>A0A857C5K4</accession>
<reference evidence="2 3" key="1">
    <citation type="submission" date="2019-12" db="EMBL/GenBank/DDBJ databases">
        <title>The genome of Stappia indica PHM037.</title>
        <authorList>
            <person name="Kacar D."/>
            <person name="Galan B."/>
            <person name="Canedo L."/>
            <person name="Rodriguez P."/>
            <person name="de la Calle F."/>
            <person name="Garcia J.L."/>
        </authorList>
    </citation>
    <scope>NUCLEOTIDE SEQUENCE [LARGE SCALE GENOMIC DNA]</scope>
    <source>
        <strain evidence="2 3">PHM037</strain>
    </source>
</reference>
<organism evidence="2 3">
    <name type="scientific">Stappia indica</name>
    <dbReference type="NCBI Taxonomy" id="538381"/>
    <lineage>
        <taxon>Bacteria</taxon>
        <taxon>Pseudomonadati</taxon>
        <taxon>Pseudomonadota</taxon>
        <taxon>Alphaproteobacteria</taxon>
        <taxon>Hyphomicrobiales</taxon>
        <taxon>Stappiaceae</taxon>
        <taxon>Stappia</taxon>
    </lineage>
</organism>
<dbReference type="SUPFAM" id="SSF55729">
    <property type="entry name" value="Acyl-CoA N-acyltransferases (Nat)"/>
    <property type="match status" value="1"/>
</dbReference>
<dbReference type="OrthoDB" id="187903at2"/>
<feature type="domain" description="N-acetyltransferase" evidence="1">
    <location>
        <begin position="3"/>
        <end position="176"/>
    </location>
</feature>
<dbReference type="EMBL" id="CP046908">
    <property type="protein sequence ID" value="QGZ34306.1"/>
    <property type="molecule type" value="Genomic_DNA"/>
</dbReference>
<keyword evidence="2" id="KW-0808">Transferase</keyword>
<dbReference type="KEGG" id="siw:GH266_07160"/>
<dbReference type="Pfam" id="PF00583">
    <property type="entry name" value="Acetyltransf_1"/>
    <property type="match status" value="1"/>
</dbReference>
<dbReference type="Proteomes" id="UP000435648">
    <property type="component" value="Chromosome"/>
</dbReference>
<sequence>MKAELFTLTGKEIGEALDDLAALRVKVFREWPYLYEGSLDYERGYLRRYAESEGAVVVGALAGKRLVGAATGQPLEGEVADFRDPFEEAGFDPATIFYFAESVLDPQWRGQGLGHGFFDAREAHARRLGFDRAAFCAVIRPADHPARPAGYSPLDPFWRKRGYLPLEGLTVGFDWPDVGEAASSRKRMQVWMRDGLTGAE</sequence>
<dbReference type="AlphaFoldDB" id="A0A857C5K4"/>
<name>A0A857C5K4_9HYPH</name>
<dbReference type="GO" id="GO:0016747">
    <property type="term" value="F:acyltransferase activity, transferring groups other than amino-acyl groups"/>
    <property type="evidence" value="ECO:0007669"/>
    <property type="project" value="InterPro"/>
</dbReference>